<dbReference type="AlphaFoldDB" id="A0A5K7Z3V8"/>
<sequence length="174" mass="19329">MIEAIANLLKVLNSETKPGQISLALCLAMIAGFTPVLCPHNLLVLLLVLVLRVNLSAFLLGWAFFSGVAYLLDPLFHRIGLGILTAPALTALWTGWYNTALFRLDRLNNTVVMGSLLFSLAAFIPAFFLFNLLIRRYRDHLLAWVRKSKLMKALEASKFYSVYQSVSGWRGGAA</sequence>
<dbReference type="NCBIfam" id="TIGR03546">
    <property type="entry name" value="TIGR03546 family protein"/>
    <property type="match status" value="1"/>
</dbReference>
<keyword evidence="1" id="KW-0472">Membrane</keyword>
<dbReference type="RefSeq" id="WP_155303910.1">
    <property type="nucleotide sequence ID" value="NZ_AP021875.1"/>
</dbReference>
<organism evidence="3 4">
    <name type="scientific">Desulfosarcina widdelii</name>
    <dbReference type="NCBI Taxonomy" id="947919"/>
    <lineage>
        <taxon>Bacteria</taxon>
        <taxon>Pseudomonadati</taxon>
        <taxon>Thermodesulfobacteriota</taxon>
        <taxon>Desulfobacteria</taxon>
        <taxon>Desulfobacterales</taxon>
        <taxon>Desulfosarcinaceae</taxon>
        <taxon>Desulfosarcina</taxon>
    </lineage>
</organism>
<reference evidence="3 4" key="1">
    <citation type="submission" date="2019-11" db="EMBL/GenBank/DDBJ databases">
        <title>Comparative genomics of hydrocarbon-degrading Desulfosarcina strains.</title>
        <authorList>
            <person name="Watanabe M."/>
            <person name="Kojima H."/>
            <person name="Fukui M."/>
        </authorList>
    </citation>
    <scope>NUCLEOTIDE SEQUENCE [LARGE SCALE GENOMIC DNA]</scope>
    <source>
        <strain evidence="3 4">PP31</strain>
    </source>
</reference>
<keyword evidence="4" id="KW-1185">Reference proteome</keyword>
<protein>
    <recommendedName>
        <fullName evidence="2">DUF2062 domain-containing protein</fullName>
    </recommendedName>
</protein>
<dbReference type="EMBL" id="AP021875">
    <property type="protein sequence ID" value="BBO74939.1"/>
    <property type="molecule type" value="Genomic_DNA"/>
</dbReference>
<dbReference type="OrthoDB" id="1524401at2"/>
<keyword evidence="1" id="KW-0812">Transmembrane</keyword>
<keyword evidence="1" id="KW-1133">Transmembrane helix</keyword>
<feature type="domain" description="DUF2062" evidence="2">
    <location>
        <begin position="7"/>
        <end position="140"/>
    </location>
</feature>
<evidence type="ECO:0000313" key="3">
    <source>
        <dbReference type="EMBL" id="BBO74939.1"/>
    </source>
</evidence>
<dbReference type="Pfam" id="PF09835">
    <property type="entry name" value="DUF2062"/>
    <property type="match status" value="1"/>
</dbReference>
<dbReference type="KEGG" id="dwd:DSCW_23560"/>
<dbReference type="InterPro" id="IPR018639">
    <property type="entry name" value="DUF2062"/>
</dbReference>
<feature type="transmembrane region" description="Helical" evidence="1">
    <location>
        <begin position="116"/>
        <end position="134"/>
    </location>
</feature>
<dbReference type="InterPro" id="IPR019935">
    <property type="entry name" value="CHP03546"/>
</dbReference>
<proteinExistence type="predicted"/>
<name>A0A5K7Z3V8_9BACT</name>
<feature type="transmembrane region" description="Helical" evidence="1">
    <location>
        <begin position="21"/>
        <end position="37"/>
    </location>
</feature>
<feature type="transmembrane region" description="Helical" evidence="1">
    <location>
        <begin position="43"/>
        <end position="72"/>
    </location>
</feature>
<evidence type="ECO:0000259" key="2">
    <source>
        <dbReference type="Pfam" id="PF09835"/>
    </source>
</evidence>
<feature type="transmembrane region" description="Helical" evidence="1">
    <location>
        <begin position="79"/>
        <end position="96"/>
    </location>
</feature>
<dbReference type="Proteomes" id="UP000427769">
    <property type="component" value="Chromosome"/>
</dbReference>
<evidence type="ECO:0000313" key="4">
    <source>
        <dbReference type="Proteomes" id="UP000427769"/>
    </source>
</evidence>
<accession>A0A5K7Z3V8</accession>
<gene>
    <name evidence="3" type="ORF">DSCW_23560</name>
</gene>
<evidence type="ECO:0000256" key="1">
    <source>
        <dbReference type="SAM" id="Phobius"/>
    </source>
</evidence>